<evidence type="ECO:0000313" key="2">
    <source>
        <dbReference type="Proteomes" id="UP000004277"/>
    </source>
</evidence>
<protein>
    <submittedName>
        <fullName evidence="1">Uncharacterized protein</fullName>
    </submittedName>
</protein>
<evidence type="ECO:0000313" key="1">
    <source>
        <dbReference type="EMBL" id="TMS57718.1"/>
    </source>
</evidence>
<sequence length="339" mass="35864">MQFRTLIADRQDIDAVRHAAMQLAIRCGFSERASERLDDTVASAAACLLSRPGDRGELLIRPLREEVSGLAAPRIEVLALERYAPDEGAGLALLAPLAEAFTLHCTPGRGHIARMVVPPSERFSPVAADIAVGAICVPRAQEVTRCQPWHIEFMPPGGFNLTLLHGLGHGPDAHQLTTAAHRAAGACGAATPAIIAERVRSALGSNLHEDVALGVATLDTQGDHLCFAGGGGIRALIDTPDTERYVQPSASPNGVTGTEMQWPAGSLLVLYCGDLDEDARLPDRETLATLHPAIAAALLYRDFMAVDGEGTVVVCRHEAAARTVSSTTSAAQDVRLEEN</sequence>
<gene>
    <name evidence="1" type="ORF">MW7_011165</name>
</gene>
<comment type="caution">
    <text evidence="1">The sequence shown here is derived from an EMBL/GenBank/DDBJ whole genome shotgun (WGS) entry which is preliminary data.</text>
</comment>
<accession>A0ACD3SNB1</accession>
<organism evidence="1 2">
    <name type="scientific">Imbroritus primus</name>
    <dbReference type="NCBI Taxonomy" id="3058603"/>
    <lineage>
        <taxon>Bacteria</taxon>
        <taxon>Pseudomonadati</taxon>
        <taxon>Pseudomonadota</taxon>
        <taxon>Betaproteobacteria</taxon>
        <taxon>Burkholderiales</taxon>
        <taxon>Burkholderiaceae</taxon>
        <taxon>Imbroritus</taxon>
    </lineage>
</organism>
<name>A0ACD3SNB1_9BURK</name>
<dbReference type="Proteomes" id="UP000004277">
    <property type="component" value="Unassembled WGS sequence"/>
</dbReference>
<dbReference type="EMBL" id="AKCV02000020">
    <property type="protein sequence ID" value="TMS57718.1"/>
    <property type="molecule type" value="Genomic_DNA"/>
</dbReference>
<keyword evidence="2" id="KW-1185">Reference proteome</keyword>
<proteinExistence type="predicted"/>
<reference evidence="1" key="1">
    <citation type="submission" date="2019-05" db="EMBL/GenBank/DDBJ databases">
        <title>Revised genome assembly of Burkholderiaceae (previously Ralstonia) sp. PBA.</title>
        <authorList>
            <person name="Gan H.M."/>
        </authorList>
    </citation>
    <scope>NUCLEOTIDE SEQUENCE</scope>
    <source>
        <strain evidence="1">PBA</strain>
    </source>
</reference>